<dbReference type="EMBL" id="GBRH01268120">
    <property type="protein sequence ID" value="JAD29775.1"/>
    <property type="molecule type" value="Transcribed_RNA"/>
</dbReference>
<name>A0A0A8YZ64_ARUDO</name>
<organism evidence="1">
    <name type="scientific">Arundo donax</name>
    <name type="common">Giant reed</name>
    <name type="synonym">Donax arundinaceus</name>
    <dbReference type="NCBI Taxonomy" id="35708"/>
    <lineage>
        <taxon>Eukaryota</taxon>
        <taxon>Viridiplantae</taxon>
        <taxon>Streptophyta</taxon>
        <taxon>Embryophyta</taxon>
        <taxon>Tracheophyta</taxon>
        <taxon>Spermatophyta</taxon>
        <taxon>Magnoliopsida</taxon>
        <taxon>Liliopsida</taxon>
        <taxon>Poales</taxon>
        <taxon>Poaceae</taxon>
        <taxon>PACMAD clade</taxon>
        <taxon>Arundinoideae</taxon>
        <taxon>Arundineae</taxon>
        <taxon>Arundo</taxon>
    </lineage>
</organism>
<reference evidence="1" key="1">
    <citation type="submission" date="2014-09" db="EMBL/GenBank/DDBJ databases">
        <authorList>
            <person name="Magalhaes I.L.F."/>
            <person name="Oliveira U."/>
            <person name="Santos F.R."/>
            <person name="Vidigal T.H.D.A."/>
            <person name="Brescovit A.D."/>
            <person name="Santos A.J."/>
        </authorList>
    </citation>
    <scope>NUCLEOTIDE SEQUENCE</scope>
    <source>
        <tissue evidence="1">Shoot tissue taken approximately 20 cm above the soil surface</tissue>
    </source>
</reference>
<sequence length="11" mass="1311">MKRPRCKTYGA</sequence>
<protein>
    <submittedName>
        <fullName evidence="1">Uncharacterized protein</fullName>
    </submittedName>
</protein>
<proteinExistence type="predicted"/>
<reference evidence="1" key="2">
    <citation type="journal article" date="2015" name="Data Brief">
        <title>Shoot transcriptome of the giant reed, Arundo donax.</title>
        <authorList>
            <person name="Barrero R.A."/>
            <person name="Guerrero F.D."/>
            <person name="Moolhuijzen P."/>
            <person name="Goolsby J.A."/>
            <person name="Tidwell J."/>
            <person name="Bellgard S.E."/>
            <person name="Bellgard M.I."/>
        </authorList>
    </citation>
    <scope>NUCLEOTIDE SEQUENCE</scope>
    <source>
        <tissue evidence="1">Shoot tissue taken approximately 20 cm above the soil surface</tissue>
    </source>
</reference>
<accession>A0A0A8YZ64</accession>
<evidence type="ECO:0000313" key="1">
    <source>
        <dbReference type="EMBL" id="JAD29775.1"/>
    </source>
</evidence>